<accession>A0ABU3C1B8</accession>
<keyword evidence="2" id="KW-0378">Hydrolase</keyword>
<dbReference type="InterPro" id="IPR029058">
    <property type="entry name" value="AB_hydrolase_fold"/>
</dbReference>
<sequence>MSIDLDTWHARGQTYRHERHPIFYVDEGQGEPLLLIHGFPTASWDWHALWPGLTDRYRCVAPDMLGFGFSAKPRRHDYRIAEQADLHEGLLDLLGIGRVHVLAHDYGDTVAQELLARDVDRCRIGQPTRIASLGLLNGGLFPETHHPRAVQTLLLGRAGWLIARLMSERAFAHNMRAIFGEQTPPSPATLAALWALVRHNRGTRIAHRLIRYMPERREHRARWVGALQAAGVPMRLINGLQDPVSGRHMVTRYRELIPDADVVALDCGHYPQIEQPAAVLEAYLAFRAGLGDPDPGMDGSPEV</sequence>
<evidence type="ECO:0000259" key="1">
    <source>
        <dbReference type="Pfam" id="PF00561"/>
    </source>
</evidence>
<dbReference type="RefSeq" id="WP_311653242.1">
    <property type="nucleotide sequence ID" value="NZ_JAVRIB010000009.1"/>
</dbReference>
<dbReference type="EMBL" id="JAVRIB010000009">
    <property type="protein sequence ID" value="MDT0635347.1"/>
    <property type="molecule type" value="Genomic_DNA"/>
</dbReference>
<dbReference type="Proteomes" id="UP001251857">
    <property type="component" value="Unassembled WGS sequence"/>
</dbReference>
<dbReference type="PRINTS" id="PR00412">
    <property type="entry name" value="EPOXHYDRLASE"/>
</dbReference>
<name>A0ABU3C1B8_9GAMM</name>
<dbReference type="Pfam" id="PF00561">
    <property type="entry name" value="Abhydrolase_1"/>
    <property type="match status" value="1"/>
</dbReference>
<dbReference type="SUPFAM" id="SSF53474">
    <property type="entry name" value="alpha/beta-Hydrolases"/>
    <property type="match status" value="1"/>
</dbReference>
<evidence type="ECO:0000313" key="3">
    <source>
        <dbReference type="Proteomes" id="UP001251857"/>
    </source>
</evidence>
<dbReference type="PANTHER" id="PTHR43798:SF33">
    <property type="entry name" value="HYDROLASE, PUTATIVE (AFU_ORTHOLOGUE AFUA_2G14860)-RELATED"/>
    <property type="match status" value="1"/>
</dbReference>
<protein>
    <submittedName>
        <fullName evidence="2">Alpha/beta hydrolase</fullName>
    </submittedName>
</protein>
<dbReference type="InterPro" id="IPR000639">
    <property type="entry name" value="Epox_hydrolase-like"/>
</dbReference>
<dbReference type="PANTHER" id="PTHR43798">
    <property type="entry name" value="MONOACYLGLYCEROL LIPASE"/>
    <property type="match status" value="1"/>
</dbReference>
<keyword evidence="3" id="KW-1185">Reference proteome</keyword>
<dbReference type="Gene3D" id="3.40.50.1820">
    <property type="entry name" value="alpha/beta hydrolase"/>
    <property type="match status" value="1"/>
</dbReference>
<evidence type="ECO:0000313" key="2">
    <source>
        <dbReference type="EMBL" id="MDT0635347.1"/>
    </source>
</evidence>
<dbReference type="InterPro" id="IPR050266">
    <property type="entry name" value="AB_hydrolase_sf"/>
</dbReference>
<comment type="caution">
    <text evidence="2">The sequence shown here is derived from an EMBL/GenBank/DDBJ whole genome shotgun (WGS) entry which is preliminary data.</text>
</comment>
<feature type="domain" description="AB hydrolase-1" evidence="1">
    <location>
        <begin position="32"/>
        <end position="276"/>
    </location>
</feature>
<reference evidence="2 3" key="1">
    <citation type="submission" date="2023-09" db="EMBL/GenBank/DDBJ databases">
        <authorList>
            <person name="Rey-Velasco X."/>
        </authorList>
    </citation>
    <scope>NUCLEOTIDE SEQUENCE [LARGE SCALE GENOMIC DNA]</scope>
    <source>
        <strain evidence="2 3">W335</strain>
    </source>
</reference>
<dbReference type="InterPro" id="IPR000073">
    <property type="entry name" value="AB_hydrolase_1"/>
</dbReference>
<gene>
    <name evidence="2" type="ORF">RM532_10305</name>
</gene>
<proteinExistence type="predicted"/>
<dbReference type="GO" id="GO:0016787">
    <property type="term" value="F:hydrolase activity"/>
    <property type="evidence" value="ECO:0007669"/>
    <property type="project" value="UniProtKB-KW"/>
</dbReference>
<organism evidence="2 3">
    <name type="scientific">Spectribacter hydrogenoxidans</name>
    <dbReference type="NCBI Taxonomy" id="3075608"/>
    <lineage>
        <taxon>Bacteria</taxon>
        <taxon>Pseudomonadati</taxon>
        <taxon>Pseudomonadota</taxon>
        <taxon>Gammaproteobacteria</taxon>
        <taxon>Salinisphaerales</taxon>
        <taxon>Salinisphaeraceae</taxon>
        <taxon>Spectribacter</taxon>
    </lineage>
</organism>